<dbReference type="EMBL" id="QJJQ01000004">
    <property type="protein sequence ID" value="PXW87994.1"/>
    <property type="molecule type" value="Genomic_DNA"/>
</dbReference>
<protein>
    <recommendedName>
        <fullName evidence="5">Cupin type-1 domain-containing protein</fullName>
    </recommendedName>
</protein>
<dbReference type="RefSeq" id="WP_110394818.1">
    <property type="nucleotide sequence ID" value="NZ_JBHUHB010000001.1"/>
</dbReference>
<dbReference type="AlphaFoldDB" id="A0A2V3W484"/>
<dbReference type="InterPro" id="IPR014710">
    <property type="entry name" value="RmlC-like_jellyroll"/>
</dbReference>
<gene>
    <name evidence="6" type="ORF">DFR56_104145</name>
</gene>
<sequence length="301" mass="34681">MTSNKKMQGEFTYKLSNNELYKKDNANYINALGIDQLARIGNVYLLDVFLSKGNCVELHYHPNATELIYCISGEAELSFINMDNKEWQSFTIERGEVVTIPQGWWHYVCAKKDYTHLLAIHDTNQLETIFGSDLFRLTPDEVLAKLYCLNEEKVEEALSPIHETVVIGPPADCEMEVMEAEMQKVESIERMNKSHHEKGHMEERENEMPKMNHTQNMQSVRSMEKRKEAGDVRLNWMHERNEMPPMGNSIDQRGGGVAGEGQNDWQMQPFLDFDNQAISPYGGYYVQPMNICPGCLGFYSY</sequence>
<keyword evidence="3" id="KW-0964">Secreted</keyword>
<proteinExistence type="inferred from homology"/>
<dbReference type="GO" id="GO:0005576">
    <property type="term" value="C:extracellular region"/>
    <property type="evidence" value="ECO:0007669"/>
    <property type="project" value="UniProtKB-SubCell"/>
</dbReference>
<dbReference type="SMART" id="SM00835">
    <property type="entry name" value="Cupin_1"/>
    <property type="match status" value="1"/>
</dbReference>
<evidence type="ECO:0000313" key="6">
    <source>
        <dbReference type="EMBL" id="PXW87994.1"/>
    </source>
</evidence>
<dbReference type="Pfam" id="PF00190">
    <property type="entry name" value="Cupin_1"/>
    <property type="match status" value="1"/>
</dbReference>
<dbReference type="Gene3D" id="2.60.120.10">
    <property type="entry name" value="Jelly Rolls"/>
    <property type="match status" value="1"/>
</dbReference>
<organism evidence="6 7">
    <name type="scientific">Pseudogracilibacillus auburnensis</name>
    <dbReference type="NCBI Taxonomy" id="1494959"/>
    <lineage>
        <taxon>Bacteria</taxon>
        <taxon>Bacillati</taxon>
        <taxon>Bacillota</taxon>
        <taxon>Bacilli</taxon>
        <taxon>Bacillales</taxon>
        <taxon>Bacillaceae</taxon>
        <taxon>Pseudogracilibacillus</taxon>
    </lineage>
</organism>
<accession>A0A2V3W484</accession>
<dbReference type="OrthoDB" id="2739624at2"/>
<evidence type="ECO:0000256" key="3">
    <source>
        <dbReference type="ARBA" id="ARBA00022525"/>
    </source>
</evidence>
<name>A0A2V3W484_9BACI</name>
<dbReference type="Proteomes" id="UP000247978">
    <property type="component" value="Unassembled WGS sequence"/>
</dbReference>
<comment type="subcellular location">
    <subcellularLocation>
        <location evidence="1">Secreted</location>
    </subcellularLocation>
</comment>
<dbReference type="PRINTS" id="PR00325">
    <property type="entry name" value="GERMIN"/>
</dbReference>
<comment type="similarity">
    <text evidence="2">Belongs to the germin family.</text>
</comment>
<dbReference type="InterPro" id="IPR006045">
    <property type="entry name" value="Cupin_1"/>
</dbReference>
<evidence type="ECO:0000259" key="5">
    <source>
        <dbReference type="SMART" id="SM00835"/>
    </source>
</evidence>
<evidence type="ECO:0000256" key="1">
    <source>
        <dbReference type="ARBA" id="ARBA00004613"/>
    </source>
</evidence>
<dbReference type="InterPro" id="IPR001929">
    <property type="entry name" value="Germin"/>
</dbReference>
<evidence type="ECO:0000256" key="2">
    <source>
        <dbReference type="ARBA" id="ARBA00007456"/>
    </source>
</evidence>
<evidence type="ECO:0000313" key="7">
    <source>
        <dbReference type="Proteomes" id="UP000247978"/>
    </source>
</evidence>
<dbReference type="InterPro" id="IPR011051">
    <property type="entry name" value="RmlC_Cupin_sf"/>
</dbReference>
<dbReference type="GO" id="GO:0030145">
    <property type="term" value="F:manganese ion binding"/>
    <property type="evidence" value="ECO:0007669"/>
    <property type="project" value="InterPro"/>
</dbReference>
<dbReference type="SUPFAM" id="SSF51182">
    <property type="entry name" value="RmlC-like cupins"/>
    <property type="match status" value="1"/>
</dbReference>
<keyword evidence="4" id="KW-0464">Manganese</keyword>
<comment type="caution">
    <text evidence="6">The sequence shown here is derived from an EMBL/GenBank/DDBJ whole genome shotgun (WGS) entry which is preliminary data.</text>
</comment>
<feature type="domain" description="Cupin type-1" evidence="5">
    <location>
        <begin position="18"/>
        <end position="155"/>
    </location>
</feature>
<reference evidence="6 7" key="1">
    <citation type="submission" date="2018-05" db="EMBL/GenBank/DDBJ databases">
        <title>Genomic Encyclopedia of Type Strains, Phase IV (KMG-IV): sequencing the most valuable type-strain genomes for metagenomic binning, comparative biology and taxonomic classification.</title>
        <authorList>
            <person name="Goeker M."/>
        </authorList>
    </citation>
    <scope>NUCLEOTIDE SEQUENCE [LARGE SCALE GENOMIC DNA]</scope>
    <source>
        <strain evidence="6 7">DSM 28556</strain>
    </source>
</reference>
<keyword evidence="7" id="KW-1185">Reference proteome</keyword>
<evidence type="ECO:0000256" key="4">
    <source>
        <dbReference type="ARBA" id="ARBA00023211"/>
    </source>
</evidence>